<evidence type="ECO:0000313" key="3">
    <source>
        <dbReference type="Proteomes" id="UP000289323"/>
    </source>
</evidence>
<feature type="domain" description="Tautomerase cis-CaaD-like" evidence="1">
    <location>
        <begin position="1"/>
        <end position="139"/>
    </location>
</feature>
<sequence>MPLWQIFHPEGTFTTAESKQALAADITALYTGFGLPAFYVVVHFVEQPVRDTFVGGRNPTGRPFVRVVIAHIAVHQDGQAAQMRRTTAALDAVLRPHIADKGYDWEYHVDETPRGLWKINGIAPPPFRSEAEKRWVELNAPVEWEEEKAEENL</sequence>
<organism evidence="2 3">
    <name type="scientific">Thermothielavioides terrestris</name>
    <dbReference type="NCBI Taxonomy" id="2587410"/>
    <lineage>
        <taxon>Eukaryota</taxon>
        <taxon>Fungi</taxon>
        <taxon>Dikarya</taxon>
        <taxon>Ascomycota</taxon>
        <taxon>Pezizomycotina</taxon>
        <taxon>Sordariomycetes</taxon>
        <taxon>Sordariomycetidae</taxon>
        <taxon>Sordariales</taxon>
        <taxon>Chaetomiaceae</taxon>
        <taxon>Thermothielavioides</taxon>
    </lineage>
</organism>
<protein>
    <submittedName>
        <fullName evidence="2">1bd8b3a1-e9e7-4228-81ea-24b3623bc1ca</fullName>
    </submittedName>
</protein>
<name>A0A446BKG2_9PEZI</name>
<dbReference type="InterPro" id="IPR028116">
    <property type="entry name" value="Cis-CaaD-like"/>
</dbReference>
<gene>
    <name evidence="2" type="ORF">TT172_LOCUS5410</name>
</gene>
<dbReference type="Pfam" id="PF14832">
    <property type="entry name" value="Tautomerase_3"/>
    <property type="match status" value="1"/>
</dbReference>
<reference evidence="2 3" key="1">
    <citation type="submission" date="2018-04" db="EMBL/GenBank/DDBJ databases">
        <authorList>
            <person name="Huttner S."/>
            <person name="Dainat J."/>
        </authorList>
    </citation>
    <scope>NUCLEOTIDE SEQUENCE [LARGE SCALE GENOMIC DNA]</scope>
</reference>
<dbReference type="InterPro" id="IPR014347">
    <property type="entry name" value="Tautomerase/MIF_sf"/>
</dbReference>
<evidence type="ECO:0000313" key="2">
    <source>
        <dbReference type="EMBL" id="SPQ22991.1"/>
    </source>
</evidence>
<dbReference type="EMBL" id="OUUZ01000009">
    <property type="protein sequence ID" value="SPQ22991.1"/>
    <property type="molecule type" value="Genomic_DNA"/>
</dbReference>
<proteinExistence type="predicted"/>
<dbReference type="AlphaFoldDB" id="A0A446BKG2"/>
<dbReference type="Proteomes" id="UP000289323">
    <property type="component" value="Unassembled WGS sequence"/>
</dbReference>
<dbReference type="Gene3D" id="3.30.429.10">
    <property type="entry name" value="Macrophage Migration Inhibitory Factor"/>
    <property type="match status" value="1"/>
</dbReference>
<evidence type="ECO:0000259" key="1">
    <source>
        <dbReference type="Pfam" id="PF14832"/>
    </source>
</evidence>
<accession>A0A446BKG2</accession>